<dbReference type="GeneID" id="8738792"/>
<feature type="domain" description="HTH cro/C1-type" evidence="1">
    <location>
        <begin position="26"/>
        <end position="74"/>
    </location>
</feature>
<dbReference type="InterPro" id="IPR001387">
    <property type="entry name" value="Cro/C1-type_HTH"/>
</dbReference>
<reference evidence="2 3" key="1">
    <citation type="journal article" date="2010" name="Stand. Genomic Sci.">
        <title>Complete genome sequence of Archaeoglobus profundus type strain (AV18).</title>
        <authorList>
            <person name="von Jan M."/>
            <person name="Lapidus A."/>
            <person name="Del Rio T.G."/>
            <person name="Copeland A."/>
            <person name="Tice H."/>
            <person name="Cheng J.F."/>
            <person name="Lucas S."/>
            <person name="Chen F."/>
            <person name="Nolan M."/>
            <person name="Goodwin L."/>
            <person name="Han C."/>
            <person name="Pitluck S."/>
            <person name="Liolios K."/>
            <person name="Ivanova N."/>
            <person name="Mavromatis K."/>
            <person name="Ovchinnikova G."/>
            <person name="Chertkov O."/>
            <person name="Pati A."/>
            <person name="Chen A."/>
            <person name="Palaniappan K."/>
            <person name="Land M."/>
            <person name="Hauser L."/>
            <person name="Chang Y.J."/>
            <person name="Jeffries C.D."/>
            <person name="Saunders E."/>
            <person name="Brettin T."/>
            <person name="Detter J.C."/>
            <person name="Chain P."/>
            <person name="Eichinger K."/>
            <person name="Huber H."/>
            <person name="Spring S."/>
            <person name="Rohde M."/>
            <person name="Goker M."/>
            <person name="Wirth R."/>
            <person name="Woyke T."/>
            <person name="Bristow J."/>
            <person name="Eisen J.A."/>
            <person name="Markowitz V."/>
            <person name="Hugenholtz P."/>
            <person name="Kyrpides N.C."/>
            <person name="Klenk H.P."/>
        </authorList>
    </citation>
    <scope>NUCLEOTIDE SEQUENCE [LARGE SCALE GENOMIC DNA]</scope>
    <source>
        <strain evidence="3">DSM 5631 / JCM 9629 / NBRC 100127 / Av18</strain>
    </source>
</reference>
<dbReference type="GO" id="GO:0003677">
    <property type="term" value="F:DNA binding"/>
    <property type="evidence" value="ECO:0007669"/>
    <property type="project" value="InterPro"/>
</dbReference>
<dbReference type="SUPFAM" id="SSF47413">
    <property type="entry name" value="lambda repressor-like DNA-binding domains"/>
    <property type="match status" value="1"/>
</dbReference>
<dbReference type="PIRSF" id="PIRSF037724">
    <property type="entry name" value="TF_HTH_MJ1545_prd"/>
    <property type="match status" value="1"/>
</dbReference>
<dbReference type="SMART" id="SM00530">
    <property type="entry name" value="HTH_XRE"/>
    <property type="match status" value="1"/>
</dbReference>
<dbReference type="eggNOG" id="arCOG04060">
    <property type="taxonomic scope" value="Archaea"/>
</dbReference>
<dbReference type="EMBL" id="CP001857">
    <property type="protein sequence ID" value="ADB57215.1"/>
    <property type="molecule type" value="Genomic_DNA"/>
</dbReference>
<evidence type="ECO:0000313" key="3">
    <source>
        <dbReference type="Proteomes" id="UP000001901"/>
    </source>
</evidence>
<dbReference type="InterPro" id="IPR010982">
    <property type="entry name" value="Lambda_DNA-bd_dom_sf"/>
</dbReference>
<dbReference type="AlphaFoldDB" id="D2RFZ0"/>
<keyword evidence="3" id="KW-1185">Reference proteome</keyword>
<dbReference type="PROSITE" id="PS50943">
    <property type="entry name" value="HTH_CROC1"/>
    <property type="match status" value="1"/>
</dbReference>
<accession>D2RFZ0</accession>
<dbReference type="KEGG" id="apo:Arcpr_0143"/>
<name>D2RFZ0_ARCPA</name>
<evidence type="ECO:0000313" key="2">
    <source>
        <dbReference type="EMBL" id="ADB57215.1"/>
    </source>
</evidence>
<proteinExistence type="predicted"/>
<sequence>MDHIIDVLKDKISGEIVFSDNPGKALRKWRRIFEVSQKELADKLGISPSVISDYESDRRKSPGISFVRKVITALFEIDKDKGYKTISKYRDLISGINLDAIIDMKEFTKSLKFKELVEMLEGDVIVETDKVVNGYTIVDSIKAILTLNAYDFYKLYGYTSERSLIFTKVSTGRSPMVAVRVANLKPSVVVLHGLKRVDEIAVKLAEADKVGLIVTNLPVEDMVDRLRGVE</sequence>
<dbReference type="RefSeq" id="WP_012939551.1">
    <property type="nucleotide sequence ID" value="NC_013741.1"/>
</dbReference>
<dbReference type="OrthoDB" id="371772at2157"/>
<organism evidence="2 3">
    <name type="scientific">Archaeoglobus profundus (strain DSM 5631 / JCM 9629 / NBRC 100127 / Av18)</name>
    <dbReference type="NCBI Taxonomy" id="572546"/>
    <lineage>
        <taxon>Archaea</taxon>
        <taxon>Methanobacteriati</taxon>
        <taxon>Methanobacteriota</taxon>
        <taxon>Archaeoglobi</taxon>
        <taxon>Archaeoglobales</taxon>
        <taxon>Archaeoglobaceae</taxon>
        <taxon>Archaeoglobus</taxon>
    </lineage>
</organism>
<dbReference type="InterPro" id="IPR017271">
    <property type="entry name" value="Tscrpt_reg_HTH_MJ1545_prd"/>
</dbReference>
<dbReference type="Pfam" id="PF01381">
    <property type="entry name" value="HTH_3"/>
    <property type="match status" value="1"/>
</dbReference>
<dbReference type="PaxDb" id="572546-Arcpr_0143"/>
<dbReference type="CDD" id="cd00093">
    <property type="entry name" value="HTH_XRE"/>
    <property type="match status" value="1"/>
</dbReference>
<evidence type="ECO:0000259" key="1">
    <source>
        <dbReference type="PROSITE" id="PS50943"/>
    </source>
</evidence>
<dbReference type="STRING" id="572546.Arcpr_0143"/>
<protein>
    <submittedName>
        <fullName evidence="2">Transcriptional regulator, XRE family</fullName>
    </submittedName>
</protein>
<dbReference type="Gene3D" id="1.10.260.40">
    <property type="entry name" value="lambda repressor-like DNA-binding domains"/>
    <property type="match status" value="1"/>
</dbReference>
<gene>
    <name evidence="2" type="ordered locus">Arcpr_0143</name>
</gene>
<dbReference type="Proteomes" id="UP000001901">
    <property type="component" value="Chromosome"/>
</dbReference>
<dbReference type="HOGENOM" id="CLU_077869_0_0_2"/>